<dbReference type="GO" id="GO:0019563">
    <property type="term" value="P:glycerol catabolic process"/>
    <property type="evidence" value="ECO:0007669"/>
    <property type="project" value="TreeGrafter"/>
</dbReference>
<dbReference type="Proteomes" id="UP000256541">
    <property type="component" value="Unassembled WGS sequence"/>
</dbReference>
<proteinExistence type="predicted"/>
<dbReference type="SUPFAM" id="SSF82549">
    <property type="entry name" value="DAK1/DegV-like"/>
    <property type="match status" value="1"/>
</dbReference>
<name>A0A3E0W1X7_9MICO</name>
<dbReference type="PROSITE" id="PS51481">
    <property type="entry name" value="DHAK"/>
    <property type="match status" value="1"/>
</dbReference>
<dbReference type="EMBL" id="NBXB01000020">
    <property type="protein sequence ID" value="RFA15503.1"/>
    <property type="molecule type" value="Genomic_DNA"/>
</dbReference>
<dbReference type="PANTHER" id="PTHR28629">
    <property type="entry name" value="TRIOKINASE/FMN CYCLASE"/>
    <property type="match status" value="1"/>
</dbReference>
<dbReference type="InterPro" id="IPR050861">
    <property type="entry name" value="Dihydroxyacetone_Kinase"/>
</dbReference>
<evidence type="ECO:0000313" key="3">
    <source>
        <dbReference type="EMBL" id="RFA15503.1"/>
    </source>
</evidence>
<feature type="compositionally biased region" description="Pro residues" evidence="1">
    <location>
        <begin position="1"/>
        <end position="18"/>
    </location>
</feature>
<evidence type="ECO:0000259" key="2">
    <source>
        <dbReference type="PROSITE" id="PS51481"/>
    </source>
</evidence>
<dbReference type="PANTHER" id="PTHR28629:SF4">
    <property type="entry name" value="TRIOKINASE_FMN CYCLASE"/>
    <property type="match status" value="1"/>
</dbReference>
<dbReference type="AlphaFoldDB" id="A0A3E0W1X7"/>
<dbReference type="OrthoDB" id="9806345at2"/>
<dbReference type="RefSeq" id="WP_116411004.1">
    <property type="nucleotide sequence ID" value="NZ_NBXB01000020.1"/>
</dbReference>
<dbReference type="InterPro" id="IPR004006">
    <property type="entry name" value="DhaK_dom"/>
</dbReference>
<protein>
    <recommendedName>
        <fullName evidence="2">DhaK domain-containing protein</fullName>
    </recommendedName>
</protein>
<dbReference type="GO" id="GO:0005829">
    <property type="term" value="C:cytosol"/>
    <property type="evidence" value="ECO:0007669"/>
    <property type="project" value="TreeGrafter"/>
</dbReference>
<dbReference type="GO" id="GO:0004371">
    <property type="term" value="F:glycerone kinase activity"/>
    <property type="evidence" value="ECO:0007669"/>
    <property type="project" value="InterPro"/>
</dbReference>
<accession>A0A3E0W1X7</accession>
<feature type="region of interest" description="Disordered" evidence="1">
    <location>
        <begin position="1"/>
        <end position="45"/>
    </location>
</feature>
<dbReference type="Gene3D" id="3.30.1180.20">
    <property type="entry name" value="Dihydroxyacetone kinase, domain 2"/>
    <property type="match status" value="1"/>
</dbReference>
<dbReference type="Pfam" id="PF02733">
    <property type="entry name" value="Dak1"/>
    <property type="match status" value="1"/>
</dbReference>
<evidence type="ECO:0000313" key="4">
    <source>
        <dbReference type="Proteomes" id="UP000256541"/>
    </source>
</evidence>
<evidence type="ECO:0000256" key="1">
    <source>
        <dbReference type="SAM" id="MobiDB-lite"/>
    </source>
</evidence>
<sequence length="170" mass="18433">MPPRPPPPPQPPQSPPPTLRRRPRRRPAPATPRAPASTDVEPADDLPVRAEQQHAVKVHRVGPRRVRFDEIEPTAVGRTEAILPDLPCESGDRLAVMVNGLGGTPISELYLLYGIVHQKLADKGLTIGRNYSGEYCISLDMAGASLTLVKLDDGVESFLAAPAEIAVRIF</sequence>
<reference evidence="3 4" key="1">
    <citation type="submission" date="2017-04" db="EMBL/GenBank/DDBJ databases">
        <title>Comparative genome analysis of Subtercola boreus.</title>
        <authorList>
            <person name="Cho Y.-J."/>
            <person name="Cho A."/>
            <person name="Kim O.-S."/>
            <person name="Lee J.-I."/>
        </authorList>
    </citation>
    <scope>NUCLEOTIDE SEQUENCE [LARGE SCALE GENOMIC DNA]</scope>
    <source>
        <strain evidence="3 4">P27479</strain>
    </source>
</reference>
<feature type="domain" description="DhaK" evidence="2">
    <location>
        <begin position="1"/>
        <end position="169"/>
    </location>
</feature>
<gene>
    <name evidence="3" type="ORF">B7R22_06650</name>
</gene>
<organism evidence="3 4">
    <name type="scientific">Subtercola boreus</name>
    <dbReference type="NCBI Taxonomy" id="120213"/>
    <lineage>
        <taxon>Bacteria</taxon>
        <taxon>Bacillati</taxon>
        <taxon>Actinomycetota</taxon>
        <taxon>Actinomycetes</taxon>
        <taxon>Micrococcales</taxon>
        <taxon>Microbacteriaceae</taxon>
        <taxon>Subtercola</taxon>
    </lineage>
</organism>
<comment type="caution">
    <text evidence="3">The sequence shown here is derived from an EMBL/GenBank/DDBJ whole genome shotgun (WGS) entry which is preliminary data.</text>
</comment>